<dbReference type="SUPFAM" id="SSF52047">
    <property type="entry name" value="RNI-like"/>
    <property type="match status" value="1"/>
</dbReference>
<dbReference type="OrthoDB" id="2750183at2759"/>
<dbReference type="Gene3D" id="3.80.10.10">
    <property type="entry name" value="Ribonuclease Inhibitor"/>
    <property type="match status" value="1"/>
</dbReference>
<reference evidence="1" key="1">
    <citation type="journal article" date="2018" name="Genome Biol. Evol.">
        <title>Genomics and development of Lentinus tigrinus, a white-rot wood-decaying mushroom with dimorphic fruiting bodies.</title>
        <authorList>
            <person name="Wu B."/>
            <person name="Xu Z."/>
            <person name="Knudson A."/>
            <person name="Carlson A."/>
            <person name="Chen N."/>
            <person name="Kovaka S."/>
            <person name="LaButti K."/>
            <person name="Lipzen A."/>
            <person name="Pennachio C."/>
            <person name="Riley R."/>
            <person name="Schakwitz W."/>
            <person name="Umezawa K."/>
            <person name="Ohm R.A."/>
            <person name="Grigoriev I.V."/>
            <person name="Nagy L.G."/>
            <person name="Gibbons J."/>
            <person name="Hibbett D."/>
        </authorList>
    </citation>
    <scope>NUCLEOTIDE SEQUENCE [LARGE SCALE GENOMIC DNA]</scope>
    <source>
        <strain evidence="1">ALCF2SS1-6</strain>
    </source>
</reference>
<protein>
    <recommendedName>
        <fullName evidence="3">F-box domain-containing protein</fullName>
    </recommendedName>
</protein>
<keyword evidence="2" id="KW-1185">Reference proteome</keyword>
<evidence type="ECO:0008006" key="3">
    <source>
        <dbReference type="Google" id="ProtNLM"/>
    </source>
</evidence>
<dbReference type="InterPro" id="IPR032675">
    <property type="entry name" value="LRR_dom_sf"/>
</dbReference>
<proteinExistence type="predicted"/>
<dbReference type="AlphaFoldDB" id="A0A5C2RS01"/>
<dbReference type="EMBL" id="ML122306">
    <property type="protein sequence ID" value="RPD54432.1"/>
    <property type="molecule type" value="Genomic_DNA"/>
</dbReference>
<sequence length="462" mass="52602">MDQSVLLEDVMYIIMSFSDRPTVSRMMRTCRTLHRGGVPHILRDDVNLCLSSLDESFFQFLLANLDRRLRYLRGLSISPGRFSSERHISRHIQDGVPEMLNSLFTILATIGTNFTRLELYDAEDIFQLHPRLPDTLASLTELEEVKMSSAGSLSCKMLRNLQSRLFFAEISLLDDGDDQALTFQDKIPATLLQGSRTTLKHLSISDVNTTPSGPRYNNLTVLEIVNTYAFITQHYVRTFPGLMKLYISDSFIKDARNLEQLRAIREANIMQQDCMGTWKSLCTYAGPLGIMYALGLTCRITRLQLDDTDDHGFDHRILSAVLSTARPSHLTIMLESDLVEFGVPEVISTLRERCAQDVEHLHLEFYLKAGDTDYSQRVRELFDVLSTIIDSSAVTTFKLFIKWPSFIWGISREAETSPQTPNIDLEAYADMLLAKGKKLRSLELHVSNGMSRNGRTVRRVRD</sequence>
<evidence type="ECO:0000313" key="2">
    <source>
        <dbReference type="Proteomes" id="UP000313359"/>
    </source>
</evidence>
<name>A0A5C2RS01_9APHY</name>
<dbReference type="Proteomes" id="UP000313359">
    <property type="component" value="Unassembled WGS sequence"/>
</dbReference>
<organism evidence="1 2">
    <name type="scientific">Lentinus tigrinus ALCF2SS1-6</name>
    <dbReference type="NCBI Taxonomy" id="1328759"/>
    <lineage>
        <taxon>Eukaryota</taxon>
        <taxon>Fungi</taxon>
        <taxon>Dikarya</taxon>
        <taxon>Basidiomycota</taxon>
        <taxon>Agaricomycotina</taxon>
        <taxon>Agaricomycetes</taxon>
        <taxon>Polyporales</taxon>
        <taxon>Polyporaceae</taxon>
        <taxon>Lentinus</taxon>
    </lineage>
</organism>
<evidence type="ECO:0000313" key="1">
    <source>
        <dbReference type="EMBL" id="RPD54432.1"/>
    </source>
</evidence>
<accession>A0A5C2RS01</accession>
<gene>
    <name evidence="1" type="ORF">L227DRAFT_350139</name>
</gene>